<dbReference type="PANTHER" id="PTHR44858:SF1">
    <property type="entry name" value="UDP-N-ACETYLGLUCOSAMINE--PEPTIDE N-ACETYLGLUCOSAMINYLTRANSFERASE SPINDLY-RELATED"/>
    <property type="match status" value="1"/>
</dbReference>
<keyword evidence="5" id="KW-1185">Reference proteome</keyword>
<dbReference type="SMART" id="SM00028">
    <property type="entry name" value="TPR"/>
    <property type="match status" value="3"/>
</dbReference>
<evidence type="ECO:0000313" key="4">
    <source>
        <dbReference type="EMBL" id="QIA65365.1"/>
    </source>
</evidence>
<reference evidence="4 5" key="1">
    <citation type="submission" date="2020-01" db="EMBL/GenBank/DDBJ databases">
        <title>Whole genome and functional gene identification of agarase of Vibrio HN897.</title>
        <authorList>
            <person name="Liu Y."/>
            <person name="Zhao Z."/>
        </authorList>
    </citation>
    <scope>NUCLEOTIDE SEQUENCE [LARGE SCALE GENOMIC DNA]</scope>
    <source>
        <strain evidence="4 5">HN897</strain>
    </source>
</reference>
<dbReference type="InterPro" id="IPR050498">
    <property type="entry name" value="Ycf3"/>
</dbReference>
<dbReference type="GO" id="GO:0046813">
    <property type="term" value="P:receptor-mediated virion attachment to host cell"/>
    <property type="evidence" value="ECO:0007669"/>
    <property type="project" value="TreeGrafter"/>
</dbReference>
<dbReference type="Proteomes" id="UP000464262">
    <property type="component" value="Chromosome 2"/>
</dbReference>
<feature type="signal peptide" evidence="3">
    <location>
        <begin position="1"/>
        <end position="18"/>
    </location>
</feature>
<keyword evidence="1" id="KW-0677">Repeat</keyword>
<gene>
    <name evidence="4" type="ORF">GT360_17655</name>
</gene>
<dbReference type="PANTHER" id="PTHR44858">
    <property type="entry name" value="TETRATRICOPEPTIDE REPEAT PROTEIN 6"/>
    <property type="match status" value="1"/>
</dbReference>
<dbReference type="InterPro" id="IPR019734">
    <property type="entry name" value="TPR_rpt"/>
</dbReference>
<organism evidence="4 5">
    <name type="scientific">Vibrio astriarenae</name>
    <dbReference type="NCBI Taxonomy" id="1481923"/>
    <lineage>
        <taxon>Bacteria</taxon>
        <taxon>Pseudomonadati</taxon>
        <taxon>Pseudomonadota</taxon>
        <taxon>Gammaproteobacteria</taxon>
        <taxon>Vibrionales</taxon>
        <taxon>Vibrionaceae</taxon>
        <taxon>Vibrio</taxon>
    </lineage>
</organism>
<dbReference type="SUPFAM" id="SSF48452">
    <property type="entry name" value="TPR-like"/>
    <property type="match status" value="1"/>
</dbReference>
<evidence type="ECO:0008006" key="6">
    <source>
        <dbReference type="Google" id="ProtNLM"/>
    </source>
</evidence>
<feature type="chain" id="PRO_5030629178" description="Tetratricopeptide repeat protein" evidence="3">
    <location>
        <begin position="19"/>
        <end position="164"/>
    </location>
</feature>
<proteinExistence type="predicted"/>
<name>A0A7Z2T6W4_9VIBR</name>
<dbReference type="RefSeq" id="WP_164650265.1">
    <property type="nucleotide sequence ID" value="NZ_CP047476.1"/>
</dbReference>
<dbReference type="AlphaFoldDB" id="A0A7Z2T6W4"/>
<dbReference type="Gene3D" id="1.25.40.10">
    <property type="entry name" value="Tetratricopeptide repeat domain"/>
    <property type="match status" value="1"/>
</dbReference>
<dbReference type="GO" id="GO:0009279">
    <property type="term" value="C:cell outer membrane"/>
    <property type="evidence" value="ECO:0007669"/>
    <property type="project" value="TreeGrafter"/>
</dbReference>
<dbReference type="KEGG" id="vas:GT360_17655"/>
<protein>
    <recommendedName>
        <fullName evidence="6">Tetratricopeptide repeat protein</fullName>
    </recommendedName>
</protein>
<evidence type="ECO:0000256" key="2">
    <source>
        <dbReference type="ARBA" id="ARBA00022803"/>
    </source>
</evidence>
<dbReference type="EMBL" id="CP047476">
    <property type="protein sequence ID" value="QIA65365.1"/>
    <property type="molecule type" value="Genomic_DNA"/>
</dbReference>
<accession>A0A7Z2T6W4</accession>
<dbReference type="InterPro" id="IPR011990">
    <property type="entry name" value="TPR-like_helical_dom_sf"/>
</dbReference>
<keyword evidence="2" id="KW-0802">TPR repeat</keyword>
<evidence type="ECO:0000256" key="3">
    <source>
        <dbReference type="SAM" id="SignalP"/>
    </source>
</evidence>
<evidence type="ECO:0000313" key="5">
    <source>
        <dbReference type="Proteomes" id="UP000464262"/>
    </source>
</evidence>
<sequence>MRKLLSIVCLIFSGVALSAGSGSSSGSSSSLSRAERLYNDGVEYMLDRDFARAESKFRSALKRDEDWAEAHNNLAYTLRKQGNDNYFQALFHYNKAIELSPQLPEPYMYRGVLHVQMERVDLASNDLEALIAMKSPLAEELKFVINNRKEKSPEQFFGVSPAID</sequence>
<evidence type="ECO:0000256" key="1">
    <source>
        <dbReference type="ARBA" id="ARBA00022737"/>
    </source>
</evidence>
<keyword evidence="3" id="KW-0732">Signal</keyword>